<dbReference type="SMART" id="SM01169">
    <property type="entry name" value="DUF1943"/>
    <property type="match status" value="1"/>
</dbReference>
<keyword evidence="1 3" id="KW-0732">Signal</keyword>
<dbReference type="InterPro" id="IPR050733">
    <property type="entry name" value="Vitellogenin/Apolipophorin"/>
</dbReference>
<sequence>MIYRCILLFAVLAPASATGIQMLFPDQKQYNYVVKTNISTGVAHRNSYWTLEGRLVVLVDDNYYATVQFKLEDLKTSVYSYNTGFSSYHTPEAARELEEPWKIIYQENGFISAIQHLPHERVWVTNIKRAISVNFQLKKDAGSYTNEEPCLYESCVMVYSVQGNTIKKYNSYQKASMTSQTSWSSVPWSGDYGRGVPENIATSQRVYDLDEKGLNCLNMKGLFEYIVDGHVLTVTTESVEEELQKSNQMGYEELQHELSCEISKYMNCDVSYTLKRLLPGDLKDNIEDATILSLIRKLPFNIANHSQALLEDMETISKLGLDFPQEIRHAGILSFAIMVSHCVEAMKVKQDYFDSILVKYFRMYSDCPQYLDRLIWLQGLCSLGYTSESYIRTIYADKTRNRHERLWASLACGQDTRGYNVLETSLPILMDDNEHIQLRISALHAILSSGIRESDFLFLHSWISTSRPELQRFWYSTVKSLESNKFPKYRTISDYIPFVSKDVVNPDSSLWGTNNYIVSGDELSGWVQVMTVGNPAPTLAALSVSTGGRRAYQASVYIIAEGVQFDKVRKWKQSDLKVDNLLKILERLNVRNLKTSEEVHIDVVIKIQDKTVYATHINQTRFESWNGYDLTKSITEFLRFGSHINQQIAYYPIQIDVNVPSDLGTPIRLQSSVVTFTSLRGNLTSNPDSGLALDWVNDLHIRHQATITTALSTIAPLLQSEHEVRVQRSAVAHLPIKFNVTMEQYAKSIALTWLNPFAQRAGFAIHSWIQVHMDARQPDLYTVSSGITTDDDSGIFFDCERKTSGAEVVEKYIMSKFMSYDLFPTKHILNTISRFITSCGVIIPPNRLVGGEDEMVHVEFTLGDIVFQKVDKIEMEFDFMLKYYSINDPNKQIYLKIDSNTKIKSAGRNLFIKWFLYVNQPYSLDPKKKFWKLCYTQKDTSHAPSDQDITIHPSSYHGTSKILYQTSEEYNQCNPNETRPNESIETKLQLNYKGTPKNNRGTIERYVEVDILGENLHNFDLLHNLGYGVKTPVAQLLGSFDKNKINTTSVIKEKDGIASIRVNGGVEVEMYVGGLSWLLDSWTAMQLMRRFGLYRECRLQESTVQMLSGSVEQLQPLQCSESLVLADCSVSPRFVILRKQDGGIQLYDGDYPSKNATSVHSSKVTDYKSILEVGTKILSESTGVVMYKRLNENVILLPSSYMHSVCGECAGHTTYNNC</sequence>
<dbReference type="SUPFAM" id="SSF48431">
    <property type="entry name" value="Lipovitellin-phosvitin complex, superhelical domain"/>
    <property type="match status" value="1"/>
</dbReference>
<dbReference type="PROSITE" id="PS51211">
    <property type="entry name" value="VITELLOGENIN"/>
    <property type="match status" value="1"/>
</dbReference>
<dbReference type="AlphaFoldDB" id="A0A212EM69"/>
<dbReference type="InterPro" id="IPR015816">
    <property type="entry name" value="Vitellinogen_b-sht_N"/>
</dbReference>
<evidence type="ECO:0000313" key="6">
    <source>
        <dbReference type="Proteomes" id="UP000007151"/>
    </source>
</evidence>
<evidence type="ECO:0000259" key="4">
    <source>
        <dbReference type="PROSITE" id="PS51211"/>
    </source>
</evidence>
<proteinExistence type="predicted"/>
<dbReference type="KEGG" id="dpl:KGM_215110"/>
<gene>
    <name evidence="5" type="ORF">KGM_215110</name>
</gene>
<dbReference type="PANTHER" id="PTHR23345">
    <property type="entry name" value="VITELLOGENIN-RELATED"/>
    <property type="match status" value="1"/>
</dbReference>
<evidence type="ECO:0000256" key="1">
    <source>
        <dbReference type="ARBA" id="ARBA00022729"/>
    </source>
</evidence>
<evidence type="ECO:0000256" key="3">
    <source>
        <dbReference type="SAM" id="SignalP"/>
    </source>
</evidence>
<dbReference type="eggNOG" id="KOG4338">
    <property type="taxonomic scope" value="Eukaryota"/>
</dbReference>
<accession>A0A212EM69</accession>
<feature type="domain" description="Vitellogenin" evidence="4">
    <location>
        <begin position="24"/>
        <end position="839"/>
    </location>
</feature>
<dbReference type="InParanoid" id="A0A212EM69"/>
<keyword evidence="6" id="KW-1185">Reference proteome</keyword>
<dbReference type="Gene3D" id="2.30.230.10">
    <property type="entry name" value="Lipovitellin, beta-sheet shell regions, chain A"/>
    <property type="match status" value="1"/>
</dbReference>
<name>A0A212EM69_DANPL</name>
<comment type="caution">
    <text evidence="2">Lacks conserved residue(s) required for the propagation of feature annotation.</text>
</comment>
<dbReference type="GO" id="GO:0005319">
    <property type="term" value="F:lipid transporter activity"/>
    <property type="evidence" value="ECO:0007669"/>
    <property type="project" value="InterPro"/>
</dbReference>
<dbReference type="Proteomes" id="UP000007151">
    <property type="component" value="Unassembled WGS sequence"/>
</dbReference>
<dbReference type="PANTHER" id="PTHR23345:SF33">
    <property type="entry name" value="CROSSVEINLESS D"/>
    <property type="match status" value="1"/>
</dbReference>
<feature type="chain" id="PRO_5011120065" description="Vitellogenin domain-containing protein" evidence="3">
    <location>
        <begin position="18"/>
        <end position="1218"/>
    </location>
</feature>
<evidence type="ECO:0000313" key="5">
    <source>
        <dbReference type="EMBL" id="OWR42585.1"/>
    </source>
</evidence>
<dbReference type="STRING" id="278856.A0A212EM69"/>
<dbReference type="Gene3D" id="1.25.10.20">
    <property type="entry name" value="Vitellinogen, superhelical"/>
    <property type="match status" value="1"/>
</dbReference>
<dbReference type="InterPro" id="IPR015255">
    <property type="entry name" value="Vitellinogen_open_b-sht"/>
</dbReference>
<comment type="caution">
    <text evidence="5">The sequence shown here is derived from an EMBL/GenBank/DDBJ whole genome shotgun (WGS) entry which is preliminary data.</text>
</comment>
<evidence type="ECO:0000256" key="2">
    <source>
        <dbReference type="PROSITE-ProRule" id="PRU00557"/>
    </source>
</evidence>
<dbReference type="InterPro" id="IPR001747">
    <property type="entry name" value="Vitellogenin_N"/>
</dbReference>
<organism evidence="5 6">
    <name type="scientific">Danaus plexippus plexippus</name>
    <dbReference type="NCBI Taxonomy" id="278856"/>
    <lineage>
        <taxon>Eukaryota</taxon>
        <taxon>Metazoa</taxon>
        <taxon>Ecdysozoa</taxon>
        <taxon>Arthropoda</taxon>
        <taxon>Hexapoda</taxon>
        <taxon>Insecta</taxon>
        <taxon>Pterygota</taxon>
        <taxon>Neoptera</taxon>
        <taxon>Endopterygota</taxon>
        <taxon>Lepidoptera</taxon>
        <taxon>Glossata</taxon>
        <taxon>Ditrysia</taxon>
        <taxon>Papilionoidea</taxon>
        <taxon>Nymphalidae</taxon>
        <taxon>Danainae</taxon>
        <taxon>Danaini</taxon>
        <taxon>Danaina</taxon>
        <taxon>Danaus</taxon>
        <taxon>Danaus</taxon>
    </lineage>
</organism>
<dbReference type="Pfam" id="PF09172">
    <property type="entry name" value="Vit_open_b-sht"/>
    <property type="match status" value="1"/>
</dbReference>
<dbReference type="InterPro" id="IPR011030">
    <property type="entry name" value="Lipovitellin_superhlx_dom"/>
</dbReference>
<dbReference type="Pfam" id="PF01347">
    <property type="entry name" value="Vitellogenin_N"/>
    <property type="match status" value="1"/>
</dbReference>
<dbReference type="EMBL" id="AGBW02013896">
    <property type="protein sequence ID" value="OWR42585.1"/>
    <property type="molecule type" value="Genomic_DNA"/>
</dbReference>
<feature type="signal peptide" evidence="3">
    <location>
        <begin position="1"/>
        <end position="17"/>
    </location>
</feature>
<reference evidence="5 6" key="1">
    <citation type="journal article" date="2011" name="Cell">
        <title>The monarch butterfly genome yields insights into long-distance migration.</title>
        <authorList>
            <person name="Zhan S."/>
            <person name="Merlin C."/>
            <person name="Boore J.L."/>
            <person name="Reppert S.M."/>
        </authorList>
    </citation>
    <scope>NUCLEOTIDE SEQUENCE [LARGE SCALE GENOMIC DNA]</scope>
    <source>
        <strain evidence="5">F-2</strain>
    </source>
</reference>
<dbReference type="InterPro" id="IPR015819">
    <property type="entry name" value="Lipid_transp_b-sht_shell"/>
</dbReference>
<dbReference type="SUPFAM" id="SSF56968">
    <property type="entry name" value="Lipovitellin-phosvitin complex, beta-sheet shell regions"/>
    <property type="match status" value="1"/>
</dbReference>
<protein>
    <recommendedName>
        <fullName evidence="4">Vitellogenin domain-containing protein</fullName>
    </recommendedName>
</protein>